<dbReference type="InterPro" id="IPR022301">
    <property type="entry name" value="Integral_membrane_YjbE"/>
</dbReference>
<comment type="caution">
    <text evidence="7">The sequence shown here is derived from an EMBL/GenBank/DDBJ whole genome shotgun (WGS) entry which is preliminary data.</text>
</comment>
<accession>A0A3L7AJ72</accession>
<evidence type="ECO:0000256" key="3">
    <source>
        <dbReference type="ARBA" id="ARBA00022692"/>
    </source>
</evidence>
<keyword evidence="3 6" id="KW-0812">Transmembrane</keyword>
<comment type="subcellular location">
    <subcellularLocation>
        <location evidence="1">Membrane</location>
        <topology evidence="1">Multi-pass membrane protein</topology>
    </subcellularLocation>
</comment>
<feature type="transmembrane region" description="Helical" evidence="6">
    <location>
        <begin position="6"/>
        <end position="32"/>
    </location>
</feature>
<dbReference type="RefSeq" id="WP_121622519.1">
    <property type="nucleotide sequence ID" value="NZ_JACIIW010000002.1"/>
</dbReference>
<evidence type="ECO:0000256" key="5">
    <source>
        <dbReference type="ARBA" id="ARBA00023136"/>
    </source>
</evidence>
<dbReference type="InterPro" id="IPR005496">
    <property type="entry name" value="Integral_membrane_TerC"/>
</dbReference>
<evidence type="ECO:0000256" key="2">
    <source>
        <dbReference type="ARBA" id="ARBA00007511"/>
    </source>
</evidence>
<dbReference type="PANTHER" id="PTHR30238:SF4">
    <property type="entry name" value="SLL1022 PROTEIN"/>
    <property type="match status" value="1"/>
</dbReference>
<protein>
    <submittedName>
        <fullName evidence="7">TerC family protein</fullName>
    </submittedName>
</protein>
<evidence type="ECO:0000256" key="4">
    <source>
        <dbReference type="ARBA" id="ARBA00022989"/>
    </source>
</evidence>
<dbReference type="GO" id="GO:0016020">
    <property type="term" value="C:membrane"/>
    <property type="evidence" value="ECO:0007669"/>
    <property type="project" value="UniProtKB-SubCell"/>
</dbReference>
<dbReference type="NCBIfam" id="TIGR03717">
    <property type="entry name" value="R_switched_YjbE"/>
    <property type="match status" value="1"/>
</dbReference>
<keyword evidence="8" id="KW-1185">Reference proteome</keyword>
<dbReference type="AlphaFoldDB" id="A0A3L7AJ72"/>
<dbReference type="OrthoDB" id="9807970at2"/>
<comment type="similarity">
    <text evidence="2">Belongs to the TerC family.</text>
</comment>
<sequence length="233" mass="24649">MSLDSPVLWLALLQIIWINILLSGDNAVVIAMACRSLPEKARKWGIILGAGVAVALRILFTGIVATLLGLPWLKLVGSLALMWIAVDLAVPSEGNDEAVEASDSLWKAVGTVALADIVMSLDNVVAVAAIAKDNWYLLVFGLAISIPLIIAGSSIVMALLDRFPILVWAGAGLLGWVAGEMLLGDPAITERVSHELVENLHYVAPAVGAALVLVIAFGMRRWKARHAEVAGGH</sequence>
<dbReference type="Pfam" id="PF03741">
    <property type="entry name" value="TerC"/>
    <property type="match status" value="1"/>
</dbReference>
<feature type="transmembrane region" description="Helical" evidence="6">
    <location>
        <begin position="165"/>
        <end position="182"/>
    </location>
</feature>
<feature type="transmembrane region" description="Helical" evidence="6">
    <location>
        <begin position="202"/>
        <end position="219"/>
    </location>
</feature>
<dbReference type="Proteomes" id="UP000269692">
    <property type="component" value="Unassembled WGS sequence"/>
</dbReference>
<evidence type="ECO:0000313" key="8">
    <source>
        <dbReference type="Proteomes" id="UP000269692"/>
    </source>
</evidence>
<proteinExistence type="inferred from homology"/>
<evidence type="ECO:0000256" key="6">
    <source>
        <dbReference type="SAM" id="Phobius"/>
    </source>
</evidence>
<keyword evidence="5 6" id="KW-0472">Membrane</keyword>
<feature type="transmembrane region" description="Helical" evidence="6">
    <location>
        <begin position="44"/>
        <end position="65"/>
    </location>
</feature>
<evidence type="ECO:0000313" key="7">
    <source>
        <dbReference type="EMBL" id="RLP80015.1"/>
    </source>
</evidence>
<dbReference type="EMBL" id="RCTF01000004">
    <property type="protein sequence ID" value="RLP80015.1"/>
    <property type="molecule type" value="Genomic_DNA"/>
</dbReference>
<organism evidence="7 8">
    <name type="scientific">Xanthobacter tagetidis</name>
    <dbReference type="NCBI Taxonomy" id="60216"/>
    <lineage>
        <taxon>Bacteria</taxon>
        <taxon>Pseudomonadati</taxon>
        <taxon>Pseudomonadota</taxon>
        <taxon>Alphaproteobacteria</taxon>
        <taxon>Hyphomicrobiales</taxon>
        <taxon>Xanthobacteraceae</taxon>
        <taxon>Xanthobacter</taxon>
    </lineage>
</organism>
<evidence type="ECO:0000256" key="1">
    <source>
        <dbReference type="ARBA" id="ARBA00004141"/>
    </source>
</evidence>
<name>A0A3L7AJ72_9HYPH</name>
<feature type="transmembrane region" description="Helical" evidence="6">
    <location>
        <begin position="137"/>
        <end position="160"/>
    </location>
</feature>
<gene>
    <name evidence="7" type="ORF">D9R14_06555</name>
</gene>
<reference evidence="7 8" key="1">
    <citation type="submission" date="2018-10" db="EMBL/GenBank/DDBJ databases">
        <title>Xanthobacter tagetidis genome sequencing and assembly.</title>
        <authorList>
            <person name="Maclea K.S."/>
            <person name="Goen A.E."/>
            <person name="Fatima S.A."/>
        </authorList>
    </citation>
    <scope>NUCLEOTIDE SEQUENCE [LARGE SCALE GENOMIC DNA]</scope>
    <source>
        <strain evidence="7 8">ATCC 700314</strain>
    </source>
</reference>
<keyword evidence="4 6" id="KW-1133">Transmembrane helix</keyword>
<dbReference type="PANTHER" id="PTHR30238">
    <property type="entry name" value="MEMBRANE BOUND PREDICTED REDOX MODULATOR"/>
    <property type="match status" value="1"/>
</dbReference>